<sequence>MSDDKQFWTEFLELYKESPSLWRIKSKEHSNRVMKAEAYEKLILKLKEKYPDANRDMVVKKINTYRTTYRKEFKKVQRSEKSGAGFEDIYEPTLWYYNILNFLEDQEESAPSTCSMEYDSLEETSPKTSTTQHRRKRKITEEDNLIKIACEHLKSQNNSNQQNNNDPDDVIAKSWGAQLKEMEPQQKILARKLISDVLYQGCVGNLNNSHIQELFNMFQSRPTTAISYVSTPSPVELINAPYDPTTYNSQESIQGFYANFQ</sequence>
<dbReference type="PANTHER" id="PTHR21505">
    <property type="entry name" value="MADF DOMAIN-CONTAINING PROTEIN-RELATED"/>
    <property type="match status" value="1"/>
</dbReference>
<evidence type="ECO:0000313" key="3">
    <source>
        <dbReference type="Proteomes" id="UP001652620"/>
    </source>
</evidence>
<dbReference type="GeneID" id="125776352"/>
<protein>
    <submittedName>
        <fullName evidence="4">Uncharacterized protein LOC125776352</fullName>
    </submittedName>
</protein>
<feature type="region of interest" description="Disordered" evidence="1">
    <location>
        <begin position="113"/>
        <end position="138"/>
    </location>
</feature>
<dbReference type="Pfam" id="PF10545">
    <property type="entry name" value="MADF_DNA_bdg"/>
    <property type="match status" value="1"/>
</dbReference>
<keyword evidence="3" id="KW-1185">Reference proteome</keyword>
<name>A0ABM3J4B1_BACDO</name>
<gene>
    <name evidence="4" type="primary">LOC125776352</name>
</gene>
<evidence type="ECO:0000259" key="2">
    <source>
        <dbReference type="PROSITE" id="PS51029"/>
    </source>
</evidence>
<dbReference type="PANTHER" id="PTHR21505:SF8">
    <property type="entry name" value="DPT-YFP REPRESSOR BY OVEREXPRESSION, ISOFORM D-RELATED"/>
    <property type="match status" value="1"/>
</dbReference>
<evidence type="ECO:0000313" key="4">
    <source>
        <dbReference type="RefSeq" id="XP_049304065.1"/>
    </source>
</evidence>
<dbReference type="RefSeq" id="XP_049304065.1">
    <property type="nucleotide sequence ID" value="XM_049448108.1"/>
</dbReference>
<evidence type="ECO:0000256" key="1">
    <source>
        <dbReference type="SAM" id="MobiDB-lite"/>
    </source>
</evidence>
<dbReference type="Proteomes" id="UP001652620">
    <property type="component" value="Chromosome 2"/>
</dbReference>
<dbReference type="PROSITE" id="PS51029">
    <property type="entry name" value="MADF"/>
    <property type="match status" value="1"/>
</dbReference>
<proteinExistence type="predicted"/>
<dbReference type="InterPro" id="IPR006578">
    <property type="entry name" value="MADF-dom"/>
</dbReference>
<reference evidence="4" key="2">
    <citation type="submission" date="2025-08" db="UniProtKB">
        <authorList>
            <consortium name="RefSeq"/>
        </authorList>
    </citation>
    <scope>IDENTIFICATION</scope>
    <source>
        <tissue evidence="4">Adult</tissue>
    </source>
</reference>
<organism evidence="3 4">
    <name type="scientific">Bactrocera dorsalis</name>
    <name type="common">Oriental fruit fly</name>
    <name type="synonym">Dacus dorsalis</name>
    <dbReference type="NCBI Taxonomy" id="27457"/>
    <lineage>
        <taxon>Eukaryota</taxon>
        <taxon>Metazoa</taxon>
        <taxon>Ecdysozoa</taxon>
        <taxon>Arthropoda</taxon>
        <taxon>Hexapoda</taxon>
        <taxon>Insecta</taxon>
        <taxon>Pterygota</taxon>
        <taxon>Neoptera</taxon>
        <taxon>Endopterygota</taxon>
        <taxon>Diptera</taxon>
        <taxon>Brachycera</taxon>
        <taxon>Muscomorpha</taxon>
        <taxon>Tephritoidea</taxon>
        <taxon>Tephritidae</taxon>
        <taxon>Bactrocera</taxon>
        <taxon>Bactrocera</taxon>
    </lineage>
</organism>
<dbReference type="SMART" id="SM00595">
    <property type="entry name" value="MADF"/>
    <property type="match status" value="1"/>
</dbReference>
<feature type="domain" description="MADF" evidence="2">
    <location>
        <begin position="10"/>
        <end position="108"/>
    </location>
</feature>
<accession>A0ABM3J4B1</accession>
<reference evidence="3" key="1">
    <citation type="submission" date="2025-05" db="UniProtKB">
        <authorList>
            <consortium name="RefSeq"/>
        </authorList>
    </citation>
    <scope>NUCLEOTIDE SEQUENCE [LARGE SCALE GENOMIC DNA]</scope>
</reference>